<dbReference type="Proteomes" id="UP000024635">
    <property type="component" value="Unassembled WGS sequence"/>
</dbReference>
<dbReference type="InterPro" id="IPR036397">
    <property type="entry name" value="RNaseH_sf"/>
</dbReference>
<dbReference type="GO" id="GO:0003676">
    <property type="term" value="F:nucleic acid binding"/>
    <property type="evidence" value="ECO:0007669"/>
    <property type="project" value="InterPro"/>
</dbReference>
<protein>
    <submittedName>
        <fullName evidence="1">Uncharacterized protein</fullName>
    </submittedName>
</protein>
<dbReference type="EMBL" id="JARK01001441">
    <property type="protein sequence ID" value="EYC01750.1"/>
    <property type="molecule type" value="Genomic_DNA"/>
</dbReference>
<dbReference type="OrthoDB" id="10017160at2759"/>
<name>A0A016TGG0_9BILA</name>
<proteinExistence type="predicted"/>
<comment type="caution">
    <text evidence="1">The sequence shown here is derived from an EMBL/GenBank/DDBJ whole genome shotgun (WGS) entry which is preliminary data.</text>
</comment>
<accession>A0A016TGG0</accession>
<reference evidence="2" key="1">
    <citation type="journal article" date="2015" name="Nat. Genet.">
        <title>The genome and transcriptome of the zoonotic hookworm Ancylostoma ceylanicum identify infection-specific gene families.</title>
        <authorList>
            <person name="Schwarz E.M."/>
            <person name="Hu Y."/>
            <person name="Antoshechkin I."/>
            <person name="Miller M.M."/>
            <person name="Sternberg P.W."/>
            <person name="Aroian R.V."/>
        </authorList>
    </citation>
    <scope>NUCLEOTIDE SEQUENCE</scope>
    <source>
        <strain evidence="2">HY135</strain>
    </source>
</reference>
<dbReference type="STRING" id="53326.A0A016TGG0"/>
<dbReference type="Gene3D" id="3.30.420.10">
    <property type="entry name" value="Ribonuclease H-like superfamily/Ribonuclease H"/>
    <property type="match status" value="1"/>
</dbReference>
<gene>
    <name evidence="1" type="primary">Acey_s0105.g3716</name>
    <name evidence="1" type="ORF">Y032_0105g3716</name>
</gene>
<dbReference type="AlphaFoldDB" id="A0A016TGG0"/>
<organism evidence="1 2">
    <name type="scientific">Ancylostoma ceylanicum</name>
    <dbReference type="NCBI Taxonomy" id="53326"/>
    <lineage>
        <taxon>Eukaryota</taxon>
        <taxon>Metazoa</taxon>
        <taxon>Ecdysozoa</taxon>
        <taxon>Nematoda</taxon>
        <taxon>Chromadorea</taxon>
        <taxon>Rhabditida</taxon>
        <taxon>Rhabditina</taxon>
        <taxon>Rhabditomorpha</taxon>
        <taxon>Strongyloidea</taxon>
        <taxon>Ancylostomatidae</taxon>
        <taxon>Ancylostomatinae</taxon>
        <taxon>Ancylostoma</taxon>
    </lineage>
</organism>
<evidence type="ECO:0000313" key="2">
    <source>
        <dbReference type="Proteomes" id="UP000024635"/>
    </source>
</evidence>
<keyword evidence="2" id="KW-1185">Reference proteome</keyword>
<dbReference type="Pfam" id="PF01359">
    <property type="entry name" value="Transposase_1"/>
    <property type="match status" value="1"/>
</dbReference>
<sequence>METLNRFQRRRGLSLSAGEVIASFFWDVKGISLVDHLERDKTVTRQIYATLLGRLMIAIQEKRLGIAKQKCYFAMRIPLYLKWHSSIKTGGTKPRKSSAYHIFTSLGSLGFPFIPKSKVSRLKEDQSRK</sequence>
<evidence type="ECO:0000313" key="1">
    <source>
        <dbReference type="EMBL" id="EYC01750.1"/>
    </source>
</evidence>
<dbReference type="InterPro" id="IPR001888">
    <property type="entry name" value="Transposase_1"/>
</dbReference>